<evidence type="ECO:0000313" key="4">
    <source>
        <dbReference type="Proteomes" id="UP001432190"/>
    </source>
</evidence>
<name>A0ABZ1S1N3_9ACTN</name>
<feature type="transmembrane region" description="Helical" evidence="2">
    <location>
        <begin position="114"/>
        <end position="131"/>
    </location>
</feature>
<evidence type="ECO:0000313" key="3">
    <source>
        <dbReference type="EMBL" id="WUP48126.1"/>
    </source>
</evidence>
<sequence>MIRWLTEPVPRGRVAAFRTLIYLFVAADLVVFTPWVRTRVSVPGELYQPLLVGRLLPLPTPTPALVGVIFWALLALALLAATGRAPRLLGWSVFALYLEWMIIAMSYGKVDHDRFGLLVALAVLPTAGRARHGDDTRTEAGGWALRVTQIAVVCTYFLAAWAKFRFGGLDWLTGSVLARAIIRRGTELADLIAQVPYLLIVAQFGIIAFELASPLVFLLPERWRLATVGFFYSFHVVTFATITISFAPHLAAMTSFLPLERVRPIHWLRRLRRGGSPAALGQLGEHPLTAADDDLRPAPLGQPEERVLGPVPPAPLGVGGDLPEPLRTGVVLDAEPGGQADPVAADQPPRLRGDVGVEPEPGVA</sequence>
<dbReference type="EMBL" id="CP108084">
    <property type="protein sequence ID" value="WUP48126.1"/>
    <property type="molecule type" value="Genomic_DNA"/>
</dbReference>
<keyword evidence="2" id="KW-0472">Membrane</keyword>
<protein>
    <submittedName>
        <fullName evidence="3">HTTM domain-containing protein</fullName>
    </submittedName>
</protein>
<evidence type="ECO:0000256" key="2">
    <source>
        <dbReference type="SAM" id="Phobius"/>
    </source>
</evidence>
<feature type="transmembrane region" description="Helical" evidence="2">
    <location>
        <begin position="88"/>
        <end position="108"/>
    </location>
</feature>
<accession>A0ABZ1S1N3</accession>
<feature type="region of interest" description="Disordered" evidence="1">
    <location>
        <begin position="291"/>
        <end position="364"/>
    </location>
</feature>
<feature type="transmembrane region" description="Helical" evidence="2">
    <location>
        <begin position="230"/>
        <end position="251"/>
    </location>
</feature>
<feature type="transmembrane region" description="Helical" evidence="2">
    <location>
        <begin position="20"/>
        <end position="38"/>
    </location>
</feature>
<organism evidence="3 4">
    <name type="scientific">Micromonospora globbae</name>
    <dbReference type="NCBI Taxonomy" id="1894969"/>
    <lineage>
        <taxon>Bacteria</taxon>
        <taxon>Bacillati</taxon>
        <taxon>Actinomycetota</taxon>
        <taxon>Actinomycetes</taxon>
        <taxon>Micromonosporales</taxon>
        <taxon>Micromonosporaceae</taxon>
        <taxon>Micromonospora</taxon>
    </lineage>
</organism>
<feature type="transmembrane region" description="Helical" evidence="2">
    <location>
        <begin position="58"/>
        <end position="81"/>
    </location>
</feature>
<reference evidence="3" key="1">
    <citation type="submission" date="2022-10" db="EMBL/GenBank/DDBJ databases">
        <title>The complete genomes of actinobacterial strains from the NBC collection.</title>
        <authorList>
            <person name="Joergensen T.S."/>
            <person name="Alvarez Arevalo M."/>
            <person name="Sterndorff E.B."/>
            <person name="Faurdal D."/>
            <person name="Vuksanovic O."/>
            <person name="Mourched A.-S."/>
            <person name="Charusanti P."/>
            <person name="Shaw S."/>
            <person name="Blin K."/>
            <person name="Weber T."/>
        </authorList>
    </citation>
    <scope>NUCLEOTIDE SEQUENCE</scope>
    <source>
        <strain evidence="3">NBC_00256</strain>
    </source>
</reference>
<dbReference type="RefSeq" id="WP_396844936.1">
    <property type="nucleotide sequence ID" value="NZ_CP108084.1"/>
</dbReference>
<feature type="transmembrane region" description="Helical" evidence="2">
    <location>
        <begin position="197"/>
        <end position="218"/>
    </location>
</feature>
<keyword evidence="4" id="KW-1185">Reference proteome</keyword>
<proteinExistence type="predicted"/>
<feature type="transmembrane region" description="Helical" evidence="2">
    <location>
        <begin position="143"/>
        <end position="162"/>
    </location>
</feature>
<dbReference type="Proteomes" id="UP001432190">
    <property type="component" value="Chromosome"/>
</dbReference>
<keyword evidence="2" id="KW-1133">Transmembrane helix</keyword>
<gene>
    <name evidence="3" type="ORF">OG994_21215</name>
</gene>
<keyword evidence="2" id="KW-0812">Transmembrane</keyword>
<evidence type="ECO:0000256" key="1">
    <source>
        <dbReference type="SAM" id="MobiDB-lite"/>
    </source>
</evidence>